<keyword evidence="2" id="KW-0446">Lipid-binding</keyword>
<comment type="similarity">
    <text evidence="1">Belongs to the ACBP family.</text>
</comment>
<reference evidence="4" key="1">
    <citation type="submission" date="2021-01" db="EMBL/GenBank/DDBJ databases">
        <authorList>
            <person name="Corre E."/>
            <person name="Pelletier E."/>
            <person name="Niang G."/>
            <person name="Scheremetjew M."/>
            <person name="Finn R."/>
            <person name="Kale V."/>
            <person name="Holt S."/>
            <person name="Cochrane G."/>
            <person name="Meng A."/>
            <person name="Brown T."/>
            <person name="Cohen L."/>
        </authorList>
    </citation>
    <scope>NUCLEOTIDE SEQUENCE</scope>
    <source>
        <strain evidence="4">CCMP3107</strain>
    </source>
</reference>
<dbReference type="PANTHER" id="PTHR23310:SF62">
    <property type="entry name" value="ACYL-COA BINDING PROTEIN 1, ISOFORM A"/>
    <property type="match status" value="1"/>
</dbReference>
<dbReference type="InterPro" id="IPR000582">
    <property type="entry name" value="Acyl-CoA-binding_protein"/>
</dbReference>
<feature type="domain" description="ACB" evidence="3">
    <location>
        <begin position="4"/>
        <end position="90"/>
    </location>
</feature>
<sequence>MGDLEANFQAAVERAREWDHPNLTNDHKLALYSLYKQATAGDITTKRPGMFDLAGKAKWDAWKALEGLDQEEAKAKYIEELESQIETLSS</sequence>
<dbReference type="AlphaFoldDB" id="A0A6V1RGB1"/>
<dbReference type="Pfam" id="PF00887">
    <property type="entry name" value="ACBP"/>
    <property type="match status" value="1"/>
</dbReference>
<dbReference type="InterPro" id="IPR014352">
    <property type="entry name" value="FERM/acyl-CoA-bd_prot_sf"/>
</dbReference>
<dbReference type="PRINTS" id="PR00689">
    <property type="entry name" value="ACOABINDINGP"/>
</dbReference>
<proteinExistence type="inferred from homology"/>
<organism evidence="4">
    <name type="scientific">Heterosigma akashiwo</name>
    <name type="common">Chromophytic alga</name>
    <name type="synonym">Heterosigma carterae</name>
    <dbReference type="NCBI Taxonomy" id="2829"/>
    <lineage>
        <taxon>Eukaryota</taxon>
        <taxon>Sar</taxon>
        <taxon>Stramenopiles</taxon>
        <taxon>Ochrophyta</taxon>
        <taxon>Raphidophyceae</taxon>
        <taxon>Chattonellales</taxon>
        <taxon>Chattonellaceae</taxon>
        <taxon>Heterosigma</taxon>
    </lineage>
</organism>
<dbReference type="PANTHER" id="PTHR23310">
    <property type="entry name" value="ACYL-COA-BINDING PROTEIN, ACBP"/>
    <property type="match status" value="1"/>
</dbReference>
<evidence type="ECO:0000313" key="4">
    <source>
        <dbReference type="EMBL" id="CAE0634654.1"/>
    </source>
</evidence>
<dbReference type="EMBL" id="HBIU01029068">
    <property type="protein sequence ID" value="CAE0634654.1"/>
    <property type="molecule type" value="Transcribed_RNA"/>
</dbReference>
<name>A0A6V1RGB1_HETAK</name>
<protein>
    <recommendedName>
        <fullName evidence="3">ACB domain-containing protein</fullName>
    </recommendedName>
</protein>
<dbReference type="GO" id="GO:0000062">
    <property type="term" value="F:fatty-acyl-CoA binding"/>
    <property type="evidence" value="ECO:0007669"/>
    <property type="project" value="InterPro"/>
</dbReference>
<dbReference type="InterPro" id="IPR022408">
    <property type="entry name" value="Acyl-CoA-binding_prot_CS"/>
</dbReference>
<dbReference type="PROSITE" id="PS00880">
    <property type="entry name" value="ACB_1"/>
    <property type="match status" value="1"/>
</dbReference>
<dbReference type="Gene3D" id="1.20.80.10">
    <property type="match status" value="1"/>
</dbReference>
<dbReference type="PROSITE" id="PS51228">
    <property type="entry name" value="ACB_2"/>
    <property type="match status" value="1"/>
</dbReference>
<dbReference type="SUPFAM" id="SSF47027">
    <property type="entry name" value="Acyl-CoA binding protein"/>
    <property type="match status" value="1"/>
</dbReference>
<accession>A0A6V1RGB1</accession>
<dbReference type="InterPro" id="IPR035984">
    <property type="entry name" value="Acyl-CoA-binding_sf"/>
</dbReference>
<gene>
    <name evidence="4" type="ORF">HAKA00212_LOCUS13394</name>
</gene>
<evidence type="ECO:0000256" key="1">
    <source>
        <dbReference type="ARBA" id="ARBA00005567"/>
    </source>
</evidence>
<evidence type="ECO:0000259" key="3">
    <source>
        <dbReference type="PROSITE" id="PS51228"/>
    </source>
</evidence>
<dbReference type="GO" id="GO:0006631">
    <property type="term" value="P:fatty acid metabolic process"/>
    <property type="evidence" value="ECO:0007669"/>
    <property type="project" value="TreeGrafter"/>
</dbReference>
<evidence type="ECO:0000256" key="2">
    <source>
        <dbReference type="ARBA" id="ARBA00023121"/>
    </source>
</evidence>